<dbReference type="PANTHER" id="PTHR11088">
    <property type="entry name" value="TRNA DIMETHYLALLYLTRANSFERASE"/>
    <property type="match status" value="1"/>
</dbReference>
<dbReference type="AlphaFoldDB" id="A0A2N5X1N6"/>
<gene>
    <name evidence="10" type="primary">miaA</name>
    <name evidence="14" type="ORF">C0039_12705</name>
</gene>
<evidence type="ECO:0000313" key="15">
    <source>
        <dbReference type="Proteomes" id="UP000235005"/>
    </source>
</evidence>
<name>A0A2N5X1N6_9GAMM</name>
<dbReference type="SUPFAM" id="SSF52540">
    <property type="entry name" value="P-loop containing nucleoside triphosphate hydrolases"/>
    <property type="match status" value="1"/>
</dbReference>
<feature type="binding site" evidence="10">
    <location>
        <begin position="13"/>
        <end position="20"/>
    </location>
    <ligand>
        <name>ATP</name>
        <dbReference type="ChEBI" id="CHEBI:30616"/>
    </ligand>
</feature>
<comment type="function">
    <text evidence="2 10 12">Catalyzes the transfer of a dimethylallyl group onto the adenine at position 37 in tRNAs that read codons beginning with uridine, leading to the formation of N6-(dimethylallyl)adenosine (i(6)A).</text>
</comment>
<dbReference type="HAMAP" id="MF_00185">
    <property type="entry name" value="IPP_trans"/>
    <property type="match status" value="1"/>
</dbReference>
<keyword evidence="8 10" id="KW-0460">Magnesium</keyword>
<reference evidence="14 15" key="1">
    <citation type="submission" date="2018-01" db="EMBL/GenBank/DDBJ databases">
        <title>The draft genome sequence of Halioglobus lutimaris HF004.</title>
        <authorList>
            <person name="Du Z.-J."/>
            <person name="Shi M.-J."/>
        </authorList>
    </citation>
    <scope>NUCLEOTIDE SEQUENCE [LARGE SCALE GENOMIC DNA]</scope>
    <source>
        <strain evidence="14 15">HF004</strain>
    </source>
</reference>
<comment type="similarity">
    <text evidence="3 10 13">Belongs to the IPP transferase family.</text>
</comment>
<dbReference type="PANTHER" id="PTHR11088:SF60">
    <property type="entry name" value="TRNA DIMETHYLALLYLTRANSFERASE"/>
    <property type="match status" value="1"/>
</dbReference>
<evidence type="ECO:0000256" key="8">
    <source>
        <dbReference type="ARBA" id="ARBA00022842"/>
    </source>
</evidence>
<comment type="caution">
    <text evidence="10">Lacks conserved residue(s) required for the propagation of feature annotation.</text>
</comment>
<dbReference type="InterPro" id="IPR027417">
    <property type="entry name" value="P-loop_NTPase"/>
</dbReference>
<proteinExistence type="inferred from homology"/>
<dbReference type="Proteomes" id="UP000235005">
    <property type="component" value="Unassembled WGS sequence"/>
</dbReference>
<dbReference type="RefSeq" id="WP_075999288.1">
    <property type="nucleotide sequence ID" value="NZ_PKUS01000015.1"/>
</dbReference>
<dbReference type="Gene3D" id="3.40.50.300">
    <property type="entry name" value="P-loop containing nucleotide triphosphate hydrolases"/>
    <property type="match status" value="1"/>
</dbReference>
<dbReference type="OrthoDB" id="9776390at2"/>
<keyword evidence="5 10" id="KW-0819">tRNA processing</keyword>
<evidence type="ECO:0000313" key="14">
    <source>
        <dbReference type="EMBL" id="PLW68392.1"/>
    </source>
</evidence>
<keyword evidence="6 10" id="KW-0547">Nucleotide-binding</keyword>
<feature type="site" description="Interaction with substrate tRNA" evidence="10">
    <location>
        <position position="120"/>
    </location>
</feature>
<organism evidence="14 15">
    <name type="scientific">Pseudohalioglobus lutimaris</name>
    <dbReference type="NCBI Taxonomy" id="1737061"/>
    <lineage>
        <taxon>Bacteria</taxon>
        <taxon>Pseudomonadati</taxon>
        <taxon>Pseudomonadota</taxon>
        <taxon>Gammaproteobacteria</taxon>
        <taxon>Cellvibrionales</taxon>
        <taxon>Halieaceae</taxon>
        <taxon>Pseudohalioglobus</taxon>
    </lineage>
</organism>
<dbReference type="InterPro" id="IPR039657">
    <property type="entry name" value="Dimethylallyltransferase"/>
</dbReference>
<protein>
    <recommendedName>
        <fullName evidence="10">tRNA dimethylallyltransferase</fullName>
        <ecNumber evidence="10">2.5.1.75</ecNumber>
    </recommendedName>
    <alternativeName>
        <fullName evidence="10">Dimethylallyl diphosphate:tRNA dimethylallyltransferase</fullName>
        <shortName evidence="10">DMAPP:tRNA dimethylallyltransferase</shortName>
        <shortName evidence="10">DMATase</shortName>
    </alternativeName>
    <alternativeName>
        <fullName evidence="10">Isopentenyl-diphosphate:tRNA isopentenyltransferase</fullName>
        <shortName evidence="10">IPP transferase</shortName>
        <shortName evidence="10">IPPT</shortName>
        <shortName evidence="10">IPTase</shortName>
    </alternativeName>
</protein>
<dbReference type="Pfam" id="PF01715">
    <property type="entry name" value="IPPT"/>
    <property type="match status" value="1"/>
</dbReference>
<dbReference type="Gene3D" id="1.10.20.140">
    <property type="match status" value="1"/>
</dbReference>
<feature type="site" description="Interaction with substrate tRNA" evidence="10">
    <location>
        <position position="98"/>
    </location>
</feature>
<evidence type="ECO:0000256" key="3">
    <source>
        <dbReference type="ARBA" id="ARBA00005842"/>
    </source>
</evidence>
<comment type="catalytic activity">
    <reaction evidence="9 10 11">
        <text>adenosine(37) in tRNA + dimethylallyl diphosphate = N(6)-dimethylallyladenosine(37) in tRNA + diphosphate</text>
        <dbReference type="Rhea" id="RHEA:26482"/>
        <dbReference type="Rhea" id="RHEA-COMP:10162"/>
        <dbReference type="Rhea" id="RHEA-COMP:10375"/>
        <dbReference type="ChEBI" id="CHEBI:33019"/>
        <dbReference type="ChEBI" id="CHEBI:57623"/>
        <dbReference type="ChEBI" id="CHEBI:74411"/>
        <dbReference type="ChEBI" id="CHEBI:74415"/>
        <dbReference type="EC" id="2.5.1.75"/>
    </reaction>
</comment>
<evidence type="ECO:0000256" key="10">
    <source>
        <dbReference type="HAMAP-Rule" id="MF_00185"/>
    </source>
</evidence>
<evidence type="ECO:0000256" key="12">
    <source>
        <dbReference type="RuleBase" id="RU003784"/>
    </source>
</evidence>
<comment type="caution">
    <text evidence="14">The sequence shown here is derived from an EMBL/GenBank/DDBJ whole genome shotgun (WGS) entry which is preliminary data.</text>
</comment>
<dbReference type="EC" id="2.5.1.75" evidence="10"/>
<dbReference type="InterPro" id="IPR018022">
    <property type="entry name" value="IPT"/>
</dbReference>
<dbReference type="GO" id="GO:0005524">
    <property type="term" value="F:ATP binding"/>
    <property type="evidence" value="ECO:0007669"/>
    <property type="project" value="UniProtKB-UniRule"/>
</dbReference>
<keyword evidence="15" id="KW-1185">Reference proteome</keyword>
<comment type="cofactor">
    <cofactor evidence="1 10">
        <name>Mg(2+)</name>
        <dbReference type="ChEBI" id="CHEBI:18420"/>
    </cofactor>
</comment>
<evidence type="ECO:0000256" key="2">
    <source>
        <dbReference type="ARBA" id="ARBA00003213"/>
    </source>
</evidence>
<evidence type="ECO:0000256" key="7">
    <source>
        <dbReference type="ARBA" id="ARBA00022840"/>
    </source>
</evidence>
<feature type="region of interest" description="Interaction with substrate tRNA" evidence="10">
    <location>
        <begin position="38"/>
        <end position="41"/>
    </location>
</feature>
<feature type="binding site" evidence="10">
    <location>
        <begin position="15"/>
        <end position="20"/>
    </location>
    <ligand>
        <name>substrate</name>
    </ligand>
</feature>
<keyword evidence="7 10" id="KW-0067">ATP-binding</keyword>
<accession>A0A2N5X1N6</accession>
<evidence type="ECO:0000256" key="1">
    <source>
        <dbReference type="ARBA" id="ARBA00001946"/>
    </source>
</evidence>
<evidence type="ECO:0000256" key="5">
    <source>
        <dbReference type="ARBA" id="ARBA00022694"/>
    </source>
</evidence>
<evidence type="ECO:0000256" key="9">
    <source>
        <dbReference type="ARBA" id="ARBA00049563"/>
    </source>
</evidence>
<dbReference type="NCBIfam" id="TIGR00174">
    <property type="entry name" value="miaA"/>
    <property type="match status" value="1"/>
</dbReference>
<evidence type="ECO:0000256" key="6">
    <source>
        <dbReference type="ARBA" id="ARBA00022741"/>
    </source>
</evidence>
<evidence type="ECO:0000256" key="13">
    <source>
        <dbReference type="RuleBase" id="RU003785"/>
    </source>
</evidence>
<comment type="subunit">
    <text evidence="10">Monomer.</text>
</comment>
<sequence length="353" mass="38938">MSNNRSQLICLMGPTASGKTDLAIELAEHLDGELVSVDSALVYRGLDIGSAKPDYPHHLVDIRDPGEPYSAAEFVADATRVATDISARGKTPILVGGTMLYFKAFLQGLAAMPAADPDIRQAIEAQASQFGWPHMHQLLAEVDPVSAARIHPNHSQRLARALEVYRSSGRSLSAWHSEQSALYDPFERWDIHQLAICPLDRAVLHQRIALRFQLMMAAGFLDEVRALHSRGDLSADLPAIRAVGYRQLWQHLEGFLTLEEAEEKAVAATRQLAKRQLTWLRKWHDLAWIYTDSEGKFEKLVTPSGAAPGLAQGDVAHAAQPEQSSIDEPAAYRQGETHSLAEAALKYLRMAPM</sequence>
<evidence type="ECO:0000256" key="4">
    <source>
        <dbReference type="ARBA" id="ARBA00022679"/>
    </source>
</evidence>
<feature type="region of interest" description="Interaction with substrate tRNA" evidence="10">
    <location>
        <begin position="156"/>
        <end position="160"/>
    </location>
</feature>
<dbReference type="GO" id="GO:0052381">
    <property type="term" value="F:tRNA dimethylallyltransferase activity"/>
    <property type="evidence" value="ECO:0007669"/>
    <property type="project" value="UniProtKB-UniRule"/>
</dbReference>
<keyword evidence="4 10" id="KW-0808">Transferase</keyword>
<dbReference type="GO" id="GO:0006400">
    <property type="term" value="P:tRNA modification"/>
    <property type="evidence" value="ECO:0007669"/>
    <property type="project" value="TreeGrafter"/>
</dbReference>
<dbReference type="FunFam" id="1.10.20.140:FF:000001">
    <property type="entry name" value="tRNA dimethylallyltransferase"/>
    <property type="match status" value="1"/>
</dbReference>
<dbReference type="EMBL" id="PKUS01000015">
    <property type="protein sequence ID" value="PLW68392.1"/>
    <property type="molecule type" value="Genomic_DNA"/>
</dbReference>
<evidence type="ECO:0000256" key="11">
    <source>
        <dbReference type="RuleBase" id="RU003783"/>
    </source>
</evidence>